<protein>
    <submittedName>
        <fullName evidence="1">Uncharacterized protein</fullName>
    </submittedName>
</protein>
<dbReference type="Gramene" id="TuG1812G0400002069.01.T01">
    <property type="protein sequence ID" value="TuG1812G0400002069.01.T01"/>
    <property type="gene ID" value="TuG1812G0400002069.01"/>
</dbReference>
<evidence type="ECO:0000313" key="2">
    <source>
        <dbReference type="Proteomes" id="UP000015106"/>
    </source>
</evidence>
<reference evidence="1" key="2">
    <citation type="submission" date="2018-03" db="EMBL/GenBank/DDBJ databases">
        <title>The Triticum urartu genome reveals the dynamic nature of wheat genome evolution.</title>
        <authorList>
            <person name="Ling H."/>
            <person name="Ma B."/>
            <person name="Shi X."/>
            <person name="Liu H."/>
            <person name="Dong L."/>
            <person name="Sun H."/>
            <person name="Cao Y."/>
            <person name="Gao Q."/>
            <person name="Zheng S."/>
            <person name="Li Y."/>
            <person name="Yu Y."/>
            <person name="Du H."/>
            <person name="Qi M."/>
            <person name="Li Y."/>
            <person name="Yu H."/>
            <person name="Cui Y."/>
            <person name="Wang N."/>
            <person name="Chen C."/>
            <person name="Wu H."/>
            <person name="Zhao Y."/>
            <person name="Zhang J."/>
            <person name="Li Y."/>
            <person name="Zhou W."/>
            <person name="Zhang B."/>
            <person name="Hu W."/>
            <person name="Eijk M."/>
            <person name="Tang J."/>
            <person name="Witsenboer H."/>
            <person name="Zhao S."/>
            <person name="Li Z."/>
            <person name="Zhang A."/>
            <person name="Wang D."/>
            <person name="Liang C."/>
        </authorList>
    </citation>
    <scope>NUCLEOTIDE SEQUENCE [LARGE SCALE GENOMIC DNA]</scope>
    <source>
        <strain evidence="1">cv. G1812</strain>
    </source>
</reference>
<keyword evidence="2" id="KW-1185">Reference proteome</keyword>
<accession>A0A8R7Q3C0</accession>
<proteinExistence type="predicted"/>
<reference evidence="2" key="1">
    <citation type="journal article" date="2013" name="Nature">
        <title>Draft genome of the wheat A-genome progenitor Triticum urartu.</title>
        <authorList>
            <person name="Ling H.Q."/>
            <person name="Zhao S."/>
            <person name="Liu D."/>
            <person name="Wang J."/>
            <person name="Sun H."/>
            <person name="Zhang C."/>
            <person name="Fan H."/>
            <person name="Li D."/>
            <person name="Dong L."/>
            <person name="Tao Y."/>
            <person name="Gao C."/>
            <person name="Wu H."/>
            <person name="Li Y."/>
            <person name="Cui Y."/>
            <person name="Guo X."/>
            <person name="Zheng S."/>
            <person name="Wang B."/>
            <person name="Yu K."/>
            <person name="Liang Q."/>
            <person name="Yang W."/>
            <person name="Lou X."/>
            <person name="Chen J."/>
            <person name="Feng M."/>
            <person name="Jian J."/>
            <person name="Zhang X."/>
            <person name="Luo G."/>
            <person name="Jiang Y."/>
            <person name="Liu J."/>
            <person name="Wang Z."/>
            <person name="Sha Y."/>
            <person name="Zhang B."/>
            <person name="Wu H."/>
            <person name="Tang D."/>
            <person name="Shen Q."/>
            <person name="Xue P."/>
            <person name="Zou S."/>
            <person name="Wang X."/>
            <person name="Liu X."/>
            <person name="Wang F."/>
            <person name="Yang Y."/>
            <person name="An X."/>
            <person name="Dong Z."/>
            <person name="Zhang K."/>
            <person name="Zhang X."/>
            <person name="Luo M.C."/>
            <person name="Dvorak J."/>
            <person name="Tong Y."/>
            <person name="Wang J."/>
            <person name="Yang H."/>
            <person name="Li Z."/>
            <person name="Wang D."/>
            <person name="Zhang A."/>
            <person name="Wang J."/>
        </authorList>
    </citation>
    <scope>NUCLEOTIDE SEQUENCE</scope>
    <source>
        <strain evidence="2">cv. G1812</strain>
    </source>
</reference>
<organism evidence="1 2">
    <name type="scientific">Triticum urartu</name>
    <name type="common">Red wild einkorn</name>
    <name type="synonym">Crithodium urartu</name>
    <dbReference type="NCBI Taxonomy" id="4572"/>
    <lineage>
        <taxon>Eukaryota</taxon>
        <taxon>Viridiplantae</taxon>
        <taxon>Streptophyta</taxon>
        <taxon>Embryophyta</taxon>
        <taxon>Tracheophyta</taxon>
        <taxon>Spermatophyta</taxon>
        <taxon>Magnoliopsida</taxon>
        <taxon>Liliopsida</taxon>
        <taxon>Poales</taxon>
        <taxon>Poaceae</taxon>
        <taxon>BOP clade</taxon>
        <taxon>Pooideae</taxon>
        <taxon>Triticodae</taxon>
        <taxon>Triticeae</taxon>
        <taxon>Triticinae</taxon>
        <taxon>Triticum</taxon>
    </lineage>
</organism>
<reference evidence="1" key="3">
    <citation type="submission" date="2022-06" db="UniProtKB">
        <authorList>
            <consortium name="EnsemblPlants"/>
        </authorList>
    </citation>
    <scope>IDENTIFICATION</scope>
</reference>
<evidence type="ECO:0000313" key="1">
    <source>
        <dbReference type="EnsemblPlants" id="TuG1812G0400002069.01.T01"/>
    </source>
</evidence>
<dbReference type="Proteomes" id="UP000015106">
    <property type="component" value="Chromosome 4"/>
</dbReference>
<sequence length="51" mass="5747">MKKAQLTWIIPDVRHHRSVAQLPGLGIITRKTSFSTPSVCARKGESQRFVL</sequence>
<dbReference type="EnsemblPlants" id="TuG1812G0400002069.01.T01">
    <property type="protein sequence ID" value="TuG1812G0400002069.01.T01"/>
    <property type="gene ID" value="TuG1812G0400002069.01"/>
</dbReference>
<name>A0A8R7Q3C0_TRIUA</name>
<dbReference type="AlphaFoldDB" id="A0A8R7Q3C0"/>